<dbReference type="GO" id="GO:0009002">
    <property type="term" value="F:serine-type D-Ala-D-Ala carboxypeptidase activity"/>
    <property type="evidence" value="ECO:0007669"/>
    <property type="project" value="UniProtKB-EC"/>
</dbReference>
<dbReference type="EMBL" id="BOON01000065">
    <property type="protein sequence ID" value="GII26046.1"/>
    <property type="molecule type" value="Genomic_DNA"/>
</dbReference>
<dbReference type="SMART" id="SM00740">
    <property type="entry name" value="PASTA"/>
    <property type="match status" value="1"/>
</dbReference>
<dbReference type="Pfam" id="PF00912">
    <property type="entry name" value="Transgly"/>
    <property type="match status" value="1"/>
</dbReference>
<proteinExistence type="inferred from homology"/>
<dbReference type="FunFam" id="1.10.3810.10:FF:000001">
    <property type="entry name" value="Penicillin-binding protein 1A"/>
    <property type="match status" value="1"/>
</dbReference>
<dbReference type="GO" id="GO:0008658">
    <property type="term" value="F:penicillin binding"/>
    <property type="evidence" value="ECO:0007669"/>
    <property type="project" value="InterPro"/>
</dbReference>
<evidence type="ECO:0000256" key="7">
    <source>
        <dbReference type="ARBA" id="ARBA00022801"/>
    </source>
</evidence>
<dbReference type="SUPFAM" id="SSF56601">
    <property type="entry name" value="beta-lactamase/transpeptidase-like"/>
    <property type="match status" value="1"/>
</dbReference>
<evidence type="ECO:0000256" key="5">
    <source>
        <dbReference type="ARBA" id="ARBA00022676"/>
    </source>
</evidence>
<dbReference type="Gene3D" id="3.40.710.10">
    <property type="entry name" value="DD-peptidase/beta-lactamase superfamily"/>
    <property type="match status" value="1"/>
</dbReference>
<keyword evidence="8" id="KW-0133">Cell shape</keyword>
<evidence type="ECO:0000256" key="8">
    <source>
        <dbReference type="ARBA" id="ARBA00022960"/>
    </source>
</evidence>
<dbReference type="GO" id="GO:0008360">
    <property type="term" value="P:regulation of cell shape"/>
    <property type="evidence" value="ECO:0007669"/>
    <property type="project" value="UniProtKB-KW"/>
</dbReference>
<dbReference type="AlphaFoldDB" id="A0A8J3X3J0"/>
<feature type="domain" description="PASTA" evidence="15">
    <location>
        <begin position="730"/>
        <end position="794"/>
    </location>
</feature>
<feature type="compositionally biased region" description="Gly residues" evidence="14">
    <location>
        <begin position="794"/>
        <end position="817"/>
    </location>
</feature>
<keyword evidence="9" id="KW-0573">Peptidoglycan synthesis</keyword>
<keyword evidence="7" id="KW-0378">Hydrolase</keyword>
<dbReference type="InterPro" id="IPR001264">
    <property type="entry name" value="Glyco_trans_51"/>
</dbReference>
<dbReference type="GO" id="GO:0006508">
    <property type="term" value="P:proteolysis"/>
    <property type="evidence" value="ECO:0007669"/>
    <property type="project" value="UniProtKB-KW"/>
</dbReference>
<keyword evidence="10" id="KW-0511">Multifunctional enzyme</keyword>
<dbReference type="InterPro" id="IPR001460">
    <property type="entry name" value="PCN-bd_Tpept"/>
</dbReference>
<dbReference type="Pfam" id="PF03793">
    <property type="entry name" value="PASTA"/>
    <property type="match status" value="1"/>
</dbReference>
<dbReference type="SUPFAM" id="SSF53955">
    <property type="entry name" value="Lysozyme-like"/>
    <property type="match status" value="1"/>
</dbReference>
<organism evidence="16 17">
    <name type="scientific">Planosporangium mesophilum</name>
    <dbReference type="NCBI Taxonomy" id="689768"/>
    <lineage>
        <taxon>Bacteria</taxon>
        <taxon>Bacillati</taxon>
        <taxon>Actinomycetota</taxon>
        <taxon>Actinomycetes</taxon>
        <taxon>Micromonosporales</taxon>
        <taxon>Micromonosporaceae</taxon>
        <taxon>Planosporangium</taxon>
    </lineage>
</organism>
<comment type="similarity">
    <text evidence="1">In the C-terminal section; belongs to the transpeptidase family.</text>
</comment>
<dbReference type="Proteomes" id="UP000599074">
    <property type="component" value="Unassembled WGS sequence"/>
</dbReference>
<dbReference type="GO" id="GO:0071555">
    <property type="term" value="P:cell wall organization"/>
    <property type="evidence" value="ECO:0007669"/>
    <property type="project" value="UniProtKB-KW"/>
</dbReference>
<comment type="caution">
    <text evidence="16">The sequence shown here is derived from an EMBL/GenBank/DDBJ whole genome shotgun (WGS) entry which is preliminary data.</text>
</comment>
<keyword evidence="4" id="KW-0645">Protease</keyword>
<dbReference type="InterPro" id="IPR012338">
    <property type="entry name" value="Beta-lactam/transpept-like"/>
</dbReference>
<dbReference type="RefSeq" id="WP_168115294.1">
    <property type="nucleotide sequence ID" value="NZ_BOON01000065.1"/>
</dbReference>
<keyword evidence="17" id="KW-1185">Reference proteome</keyword>
<feature type="region of interest" description="Disordered" evidence="14">
    <location>
        <begin position="761"/>
        <end position="837"/>
    </location>
</feature>
<evidence type="ECO:0000256" key="14">
    <source>
        <dbReference type="SAM" id="MobiDB-lite"/>
    </source>
</evidence>
<comment type="similarity">
    <text evidence="2">In the N-terminal section; belongs to the glycosyltransferase 51 family.</text>
</comment>
<evidence type="ECO:0000256" key="10">
    <source>
        <dbReference type="ARBA" id="ARBA00023268"/>
    </source>
</evidence>
<dbReference type="InterPro" id="IPR023346">
    <property type="entry name" value="Lysozyme-like_dom_sf"/>
</dbReference>
<comment type="catalytic activity">
    <reaction evidence="12">
        <text>Preferential cleavage: (Ac)2-L-Lys-D-Ala-|-D-Ala. Also transpeptidation of peptidyl-alanyl moieties that are N-acyl substituents of D-alanine.</text>
        <dbReference type="EC" id="3.4.16.4"/>
    </reaction>
</comment>
<dbReference type="CDD" id="cd06577">
    <property type="entry name" value="PASTA_pknB"/>
    <property type="match status" value="1"/>
</dbReference>
<dbReference type="Pfam" id="PF00905">
    <property type="entry name" value="Transpeptidase"/>
    <property type="match status" value="1"/>
</dbReference>
<keyword evidence="5" id="KW-0328">Glycosyltransferase</keyword>
<evidence type="ECO:0000256" key="3">
    <source>
        <dbReference type="ARBA" id="ARBA00022645"/>
    </source>
</evidence>
<sequence>MRKREHGVLTNSASLLVCGLLAGIVVAAAAFPVVAMSGLAAKASADAFDHLPSQLAELPAPQISYVYASDAKTLLAMFYDENRRDVHLGDVAPVMQQAIVAAEDARFYEHHGVDMKGVARAAVANRNSSGQVSQGASTLTMQYVRQALAYSAQTNEEIVSATEQTPARKVREMKFALAIEKKYNKQEILERYLNISSFGHGAYGIFAASQVYFGKEPKDLALPEAALLAGLVKAPSSYDPADPENPDKRAAALERREYVLRQMVTLKYITQQQADQAKASELKIIGQRSPEGCASMPRGDLGAGFFCDFLYRWWLGQRDFGPDSFSRENKLKSGGYKIISSLDVDTQGAMRRNVEKALATGSPYAVMVAAVEPGTGRVLGMATNRTFSNDQSNNGPNTNPNKRGQKGNYPNTTAPLLTGGGDIVGYQAGSTFKMFTMVAALEKGLSLDYSINATSPYQARKYIVDSRGEAACKGTSYYCPVNANPGWMNGPRNMWSGFGRSVNTYFVPLQERVGAENVVDVAKRLGIQFRAKGTPDYPSDYEFANNPRLANTWGPFTLGVTSTTPLDLANAYATLAADGNYCEPTPITEIRDMDDNKLNVAKPQCRQVVKENVARAAVDAARCPVGDQSAYGRCDGATSGEVKGIVGRPVAGKTGTTDGDKTAALVAMTKQVAMAGLLGDPDTPLTNRLKPDLGDPHAYVNKAVEYSLRDAMAGKPAINFTAPSRDIAFGKRTGVPAVTCRSVDDAKGALRTVGFQVVVDPDPVQSDCPPGSVARTEPAEETNPNDVVTLYLSSGGGSRAPGPGQDGPGQGRGGGPGSGPPQDPRCQRIPWLCGTRP</sequence>
<dbReference type="GO" id="GO:0030288">
    <property type="term" value="C:outer membrane-bounded periplasmic space"/>
    <property type="evidence" value="ECO:0007669"/>
    <property type="project" value="TreeGrafter"/>
</dbReference>
<dbReference type="InterPro" id="IPR050396">
    <property type="entry name" value="Glycosyltr_51/Transpeptidase"/>
</dbReference>
<dbReference type="PROSITE" id="PS51178">
    <property type="entry name" value="PASTA"/>
    <property type="match status" value="1"/>
</dbReference>
<evidence type="ECO:0000256" key="12">
    <source>
        <dbReference type="ARBA" id="ARBA00034000"/>
    </source>
</evidence>
<dbReference type="PANTHER" id="PTHR32282">
    <property type="entry name" value="BINDING PROTEIN TRANSPEPTIDASE, PUTATIVE-RELATED"/>
    <property type="match status" value="1"/>
</dbReference>
<evidence type="ECO:0000313" key="16">
    <source>
        <dbReference type="EMBL" id="GII26046.1"/>
    </source>
</evidence>
<reference evidence="16" key="1">
    <citation type="submission" date="2021-01" db="EMBL/GenBank/DDBJ databases">
        <title>Whole genome shotgun sequence of Planosporangium mesophilum NBRC 109066.</title>
        <authorList>
            <person name="Komaki H."/>
            <person name="Tamura T."/>
        </authorList>
    </citation>
    <scope>NUCLEOTIDE SEQUENCE</scope>
    <source>
        <strain evidence="16">NBRC 109066</strain>
    </source>
</reference>
<keyword evidence="11" id="KW-0961">Cell wall biogenesis/degradation</keyword>
<keyword evidence="3" id="KW-0121">Carboxypeptidase</keyword>
<dbReference type="GO" id="GO:0009252">
    <property type="term" value="P:peptidoglycan biosynthetic process"/>
    <property type="evidence" value="ECO:0007669"/>
    <property type="project" value="UniProtKB-KW"/>
</dbReference>
<accession>A0A8J3X3J0</accession>
<dbReference type="PANTHER" id="PTHR32282:SF33">
    <property type="entry name" value="PEPTIDOGLYCAN GLYCOSYLTRANSFERASE"/>
    <property type="match status" value="1"/>
</dbReference>
<dbReference type="InterPro" id="IPR005543">
    <property type="entry name" value="PASTA_dom"/>
</dbReference>
<evidence type="ECO:0000256" key="13">
    <source>
        <dbReference type="ARBA" id="ARBA00049902"/>
    </source>
</evidence>
<keyword evidence="6" id="KW-0808">Transferase</keyword>
<evidence type="ECO:0000256" key="1">
    <source>
        <dbReference type="ARBA" id="ARBA00007090"/>
    </source>
</evidence>
<evidence type="ECO:0000256" key="6">
    <source>
        <dbReference type="ARBA" id="ARBA00022679"/>
    </source>
</evidence>
<evidence type="ECO:0000259" key="15">
    <source>
        <dbReference type="PROSITE" id="PS51178"/>
    </source>
</evidence>
<comment type="catalytic activity">
    <reaction evidence="13">
        <text>[GlcNAc-(1-&gt;4)-Mur2Ac(oyl-L-Ala-gamma-D-Glu-L-Lys-D-Ala-D-Ala)](n)-di-trans,octa-cis-undecaprenyl diphosphate + beta-D-GlcNAc-(1-&gt;4)-Mur2Ac(oyl-L-Ala-gamma-D-Glu-L-Lys-D-Ala-D-Ala)-di-trans,octa-cis-undecaprenyl diphosphate = [GlcNAc-(1-&gt;4)-Mur2Ac(oyl-L-Ala-gamma-D-Glu-L-Lys-D-Ala-D-Ala)](n+1)-di-trans,octa-cis-undecaprenyl diphosphate + di-trans,octa-cis-undecaprenyl diphosphate + H(+)</text>
        <dbReference type="Rhea" id="RHEA:23708"/>
        <dbReference type="Rhea" id="RHEA-COMP:9602"/>
        <dbReference type="Rhea" id="RHEA-COMP:9603"/>
        <dbReference type="ChEBI" id="CHEBI:15378"/>
        <dbReference type="ChEBI" id="CHEBI:58405"/>
        <dbReference type="ChEBI" id="CHEBI:60033"/>
        <dbReference type="ChEBI" id="CHEBI:78435"/>
        <dbReference type="EC" id="2.4.99.28"/>
    </reaction>
</comment>
<gene>
    <name evidence="16" type="ORF">Pme01_56430</name>
</gene>
<dbReference type="InterPro" id="IPR036950">
    <property type="entry name" value="PBP_transglycosylase"/>
</dbReference>
<evidence type="ECO:0000256" key="9">
    <source>
        <dbReference type="ARBA" id="ARBA00022984"/>
    </source>
</evidence>
<evidence type="ECO:0000256" key="2">
    <source>
        <dbReference type="ARBA" id="ARBA00007739"/>
    </source>
</evidence>
<feature type="region of interest" description="Disordered" evidence="14">
    <location>
        <begin position="385"/>
        <end position="413"/>
    </location>
</feature>
<dbReference type="Gene3D" id="1.10.3810.10">
    <property type="entry name" value="Biosynthetic peptidoglycan transglycosylase-like"/>
    <property type="match status" value="1"/>
</dbReference>
<name>A0A8J3X3J0_9ACTN</name>
<dbReference type="GO" id="GO:0008955">
    <property type="term" value="F:peptidoglycan glycosyltransferase activity"/>
    <property type="evidence" value="ECO:0007669"/>
    <property type="project" value="UniProtKB-EC"/>
</dbReference>
<evidence type="ECO:0000256" key="4">
    <source>
        <dbReference type="ARBA" id="ARBA00022670"/>
    </source>
</evidence>
<evidence type="ECO:0000313" key="17">
    <source>
        <dbReference type="Proteomes" id="UP000599074"/>
    </source>
</evidence>
<evidence type="ECO:0000256" key="11">
    <source>
        <dbReference type="ARBA" id="ARBA00023316"/>
    </source>
</evidence>
<dbReference type="Gene3D" id="3.30.10.20">
    <property type="match status" value="1"/>
</dbReference>
<protein>
    <submittedName>
        <fullName evidence="16">Transglycosylase</fullName>
    </submittedName>
</protein>